<evidence type="ECO:0000256" key="1">
    <source>
        <dbReference type="ARBA" id="ARBA00022598"/>
    </source>
</evidence>
<dbReference type="InterPro" id="IPR003789">
    <property type="entry name" value="Asn/Gln_tRNA_amidoTrase-B-like"/>
</dbReference>
<dbReference type="EMBL" id="JASOIH010000492">
    <property type="protein sequence ID" value="MDK6900752.1"/>
    <property type="molecule type" value="Genomic_DNA"/>
</dbReference>
<dbReference type="PANTHER" id="PTHR11659:SF0">
    <property type="entry name" value="GLUTAMYL-TRNA(GLN) AMIDOTRANSFERASE SUBUNIT B, MITOCHONDRIAL"/>
    <property type="match status" value="1"/>
</dbReference>
<keyword evidence="2" id="KW-0547">Nucleotide-binding</keyword>
<dbReference type="SMART" id="SM00845">
    <property type="entry name" value="GatB_Yqey"/>
    <property type="match status" value="1"/>
</dbReference>
<name>A0AAW6Y0R3_STRAG</name>
<evidence type="ECO:0000256" key="4">
    <source>
        <dbReference type="ARBA" id="ARBA00022917"/>
    </source>
</evidence>
<dbReference type="Proteomes" id="UP001230629">
    <property type="component" value="Unassembled WGS sequence"/>
</dbReference>
<dbReference type="GO" id="GO:0070681">
    <property type="term" value="P:glutaminyl-tRNAGln biosynthesis via transamidation"/>
    <property type="evidence" value="ECO:0007669"/>
    <property type="project" value="TreeGrafter"/>
</dbReference>
<evidence type="ECO:0000256" key="2">
    <source>
        <dbReference type="ARBA" id="ARBA00022741"/>
    </source>
</evidence>
<dbReference type="GO" id="GO:0006412">
    <property type="term" value="P:translation"/>
    <property type="evidence" value="ECO:0007669"/>
    <property type="project" value="UniProtKB-KW"/>
</dbReference>
<proteinExistence type="predicted"/>
<evidence type="ECO:0000313" key="7">
    <source>
        <dbReference type="Proteomes" id="UP001230629"/>
    </source>
</evidence>
<keyword evidence="3" id="KW-0067">ATP-binding</keyword>
<dbReference type="InterPro" id="IPR023168">
    <property type="entry name" value="GatB_Yqey_C_2"/>
</dbReference>
<accession>A0AAW6Y0R3</accession>
<feature type="non-terminal residue" evidence="6">
    <location>
        <position position="84"/>
    </location>
</feature>
<dbReference type="Gene3D" id="1.10.10.410">
    <property type="match status" value="1"/>
</dbReference>
<dbReference type="AlphaFoldDB" id="A0AAW6Y0R3"/>
<reference evidence="6" key="1">
    <citation type="submission" date="2023-05" db="EMBL/GenBank/DDBJ databases">
        <title>Cataloging the Phylogenetic Diversity of Human Bladder Bacteria.</title>
        <authorList>
            <person name="Du J."/>
        </authorList>
    </citation>
    <scope>NUCLEOTIDE SEQUENCE</scope>
    <source>
        <strain evidence="6">UMB8703</strain>
    </source>
</reference>
<dbReference type="PANTHER" id="PTHR11659">
    <property type="entry name" value="GLUTAMYL-TRNA GLN AMIDOTRANSFERASE SUBUNIT B MITOCHONDRIAL AND PROKARYOTIC PET112-RELATED"/>
    <property type="match status" value="1"/>
</dbReference>
<evidence type="ECO:0000259" key="5">
    <source>
        <dbReference type="SMART" id="SM00845"/>
    </source>
</evidence>
<dbReference type="GO" id="GO:0005524">
    <property type="term" value="F:ATP binding"/>
    <property type="evidence" value="ECO:0007669"/>
    <property type="project" value="UniProtKB-KW"/>
</dbReference>
<feature type="domain" description="Asn/Gln amidotransferase" evidence="5">
    <location>
        <begin position="1"/>
        <end position="84"/>
    </location>
</feature>
<dbReference type="InterPro" id="IPR017959">
    <property type="entry name" value="Asn/Gln-tRNA_amidoTrfase_suB/E"/>
</dbReference>
<protein>
    <recommendedName>
        <fullName evidence="5">Asn/Gln amidotransferase domain-containing protein</fullName>
    </recommendedName>
</protein>
<gene>
    <name evidence="6" type="ORF">QP229_12415</name>
</gene>
<comment type="caution">
    <text evidence="6">The sequence shown here is derived from an EMBL/GenBank/DDBJ whole genome shotgun (WGS) entry which is preliminary data.</text>
</comment>
<dbReference type="Pfam" id="PF02637">
    <property type="entry name" value="GatB_Yqey"/>
    <property type="match status" value="1"/>
</dbReference>
<keyword evidence="1" id="KW-0436">Ligase</keyword>
<evidence type="ECO:0000256" key="3">
    <source>
        <dbReference type="ARBA" id="ARBA00022840"/>
    </source>
</evidence>
<sequence length="84" mass="8790">QLQKLVDDGKMTDKLARKCLEGVLEGEGDPAEVMSKRGLELVQDDGALDAAVAKVVDANPDIVAKVQSGKTKAVGALVGQVMKE</sequence>
<organism evidence="6 7">
    <name type="scientific">Streptococcus agalactiae</name>
    <dbReference type="NCBI Taxonomy" id="1311"/>
    <lineage>
        <taxon>Bacteria</taxon>
        <taxon>Bacillati</taxon>
        <taxon>Bacillota</taxon>
        <taxon>Bacilli</taxon>
        <taxon>Lactobacillales</taxon>
        <taxon>Streptococcaceae</taxon>
        <taxon>Streptococcus</taxon>
    </lineage>
</organism>
<evidence type="ECO:0000313" key="6">
    <source>
        <dbReference type="EMBL" id="MDK6900752.1"/>
    </source>
</evidence>
<dbReference type="InterPro" id="IPR018027">
    <property type="entry name" value="Asn/Gln_amidotransferase"/>
</dbReference>
<dbReference type="SUPFAM" id="SSF89095">
    <property type="entry name" value="GatB/YqeY motif"/>
    <property type="match status" value="1"/>
</dbReference>
<feature type="non-terminal residue" evidence="6">
    <location>
        <position position="1"/>
    </location>
</feature>
<dbReference type="GO" id="GO:0050567">
    <property type="term" value="F:glutaminyl-tRNA synthase (glutamine-hydrolyzing) activity"/>
    <property type="evidence" value="ECO:0007669"/>
    <property type="project" value="TreeGrafter"/>
</dbReference>
<keyword evidence="4" id="KW-0648">Protein biosynthesis</keyword>